<dbReference type="EMBL" id="CP096255">
    <property type="protein sequence ID" value="UPT92044.1"/>
    <property type="molecule type" value="Genomic_DNA"/>
</dbReference>
<evidence type="ECO:0000313" key="1">
    <source>
        <dbReference type="EMBL" id="UPT92044.1"/>
    </source>
</evidence>
<organism evidence="1 2">
    <name type="scientific">Bradyrhizobium barranii subsp. apii</name>
    <dbReference type="NCBI Taxonomy" id="2819348"/>
    <lineage>
        <taxon>Bacteria</taxon>
        <taxon>Pseudomonadati</taxon>
        <taxon>Pseudomonadota</taxon>
        <taxon>Alphaproteobacteria</taxon>
        <taxon>Hyphomicrobiales</taxon>
        <taxon>Nitrobacteraceae</taxon>
        <taxon>Bradyrhizobium</taxon>
        <taxon>Bradyrhizobium barranii</taxon>
    </lineage>
</organism>
<evidence type="ECO:0000313" key="2">
    <source>
        <dbReference type="Proteomes" id="UP000551709"/>
    </source>
</evidence>
<sequence length="301" mass="32901">MNDPYKILGVAPTASADDIQKAYRKLAKKLHPDLNPGNPEAEERFKEVAGAYDLVGDAEKRKRFDSGEIDAAGAERSRQNYYWDYASSEQDHPYTDNSGFADFMESEDAFAELLRRSAQAQANRRGHDLKFRLPIEFVESIAGANRRLTLPDSSTIDVAIPPGMTDGQVLRLRGKGEPGSGKGAPGDILIEVEIRPDRSFTREGDDIYLELPVTLTETVLGARIKVPTPTGAVTMTVPKGSNTGSTLRLRGKGAPRQAGGHGDQLVKLKVVLPKEPDPELEAFVANWEGGKTYNPREEVAP</sequence>
<dbReference type="GO" id="GO:0005737">
    <property type="term" value="C:cytoplasm"/>
    <property type="evidence" value="ECO:0007669"/>
    <property type="project" value="TreeGrafter"/>
</dbReference>
<dbReference type="PANTHER" id="PTHR43096:SF10">
    <property type="entry name" value="CHAPERONE PROTEIN DNAJ A6, CHLOROPLASTIC"/>
    <property type="match status" value="1"/>
</dbReference>
<dbReference type="PRINTS" id="PR00625">
    <property type="entry name" value="JDOMAIN"/>
</dbReference>
<dbReference type="InterPro" id="IPR008971">
    <property type="entry name" value="HSP40/DnaJ_pept-bd"/>
</dbReference>
<dbReference type="GO" id="GO:0042026">
    <property type="term" value="P:protein refolding"/>
    <property type="evidence" value="ECO:0007669"/>
    <property type="project" value="TreeGrafter"/>
</dbReference>
<dbReference type="InterPro" id="IPR001623">
    <property type="entry name" value="DnaJ_domain"/>
</dbReference>
<dbReference type="Pfam" id="PF01556">
    <property type="entry name" value="DnaJ_C"/>
    <property type="match status" value="1"/>
</dbReference>
<dbReference type="InterPro" id="IPR036869">
    <property type="entry name" value="J_dom_sf"/>
</dbReference>
<dbReference type="CDD" id="cd06257">
    <property type="entry name" value="DnaJ"/>
    <property type="match status" value="1"/>
</dbReference>
<dbReference type="Gene3D" id="2.60.260.20">
    <property type="entry name" value="Urease metallochaperone UreE, N-terminal domain"/>
    <property type="match status" value="2"/>
</dbReference>
<dbReference type="PROSITE" id="PS50076">
    <property type="entry name" value="DNAJ_2"/>
    <property type="match status" value="1"/>
</dbReference>
<proteinExistence type="predicted"/>
<reference evidence="1" key="1">
    <citation type="journal article" date="2017" name="Syst. Appl. Microbiol.">
        <title>Soybeans inoculated with root zone soils of Canadian native legumes harbour diverse and novel Bradyrhizobium spp. that possess agricultural potential.</title>
        <authorList>
            <person name="Bromfield E.S.P."/>
            <person name="Cloutier S."/>
            <person name="Tambong J.T."/>
            <person name="Tran Thi T.V."/>
        </authorList>
    </citation>
    <scope>NUCLEOTIDE SEQUENCE</scope>
    <source>
        <strain evidence="1">1S5</strain>
    </source>
</reference>
<gene>
    <name evidence="1" type="ORF">HAP41_0000003340</name>
</gene>
<dbReference type="SMART" id="SM00271">
    <property type="entry name" value="DnaJ"/>
    <property type="match status" value="1"/>
</dbReference>
<dbReference type="SUPFAM" id="SSF46565">
    <property type="entry name" value="Chaperone J-domain"/>
    <property type="match status" value="1"/>
</dbReference>
<accession>A0A8T5V6W4</accession>
<dbReference type="Gene3D" id="1.10.287.110">
    <property type="entry name" value="DnaJ domain"/>
    <property type="match status" value="1"/>
</dbReference>
<dbReference type="Pfam" id="PF00226">
    <property type="entry name" value="DnaJ"/>
    <property type="match status" value="1"/>
</dbReference>
<dbReference type="CDD" id="cd10747">
    <property type="entry name" value="DnaJ_C"/>
    <property type="match status" value="1"/>
</dbReference>
<dbReference type="GO" id="GO:0051082">
    <property type="term" value="F:unfolded protein binding"/>
    <property type="evidence" value="ECO:0007669"/>
    <property type="project" value="InterPro"/>
</dbReference>
<dbReference type="PANTHER" id="PTHR43096">
    <property type="entry name" value="DNAJ HOMOLOG 1, MITOCHONDRIAL-RELATED"/>
    <property type="match status" value="1"/>
</dbReference>
<dbReference type="Proteomes" id="UP000551709">
    <property type="component" value="Chromosome"/>
</dbReference>
<reference evidence="1" key="2">
    <citation type="submission" date="2022-04" db="EMBL/GenBank/DDBJ databases">
        <authorList>
            <person name="Bromfield E.S.P."/>
            <person name="Cloutier S."/>
        </authorList>
    </citation>
    <scope>NUCLEOTIDE SEQUENCE</scope>
    <source>
        <strain evidence="1">1S5</strain>
    </source>
</reference>
<dbReference type="RefSeq" id="WP_166105238.1">
    <property type="nucleotide sequence ID" value="NZ_CP096255.1"/>
</dbReference>
<protein>
    <submittedName>
        <fullName evidence="1">J domain-containing protein</fullName>
    </submittedName>
</protein>
<dbReference type="AlphaFoldDB" id="A0A8T5V6W4"/>
<dbReference type="SUPFAM" id="SSF49493">
    <property type="entry name" value="HSP40/DnaJ peptide-binding domain"/>
    <property type="match status" value="2"/>
</dbReference>
<dbReference type="FunFam" id="2.60.260.20:FF:000013">
    <property type="entry name" value="DnaJ subfamily B member 11"/>
    <property type="match status" value="1"/>
</dbReference>
<name>A0A8T5V6W4_9BRAD</name>
<dbReference type="InterPro" id="IPR002939">
    <property type="entry name" value="DnaJ_C"/>
</dbReference>